<protein>
    <recommendedName>
        <fullName evidence="5">Mannan endo-1,6-alpha-mannosidase</fullName>
    </recommendedName>
</protein>
<name>A0A559MDH1_9HELO</name>
<dbReference type="Proteomes" id="UP000315522">
    <property type="component" value="Unassembled WGS sequence"/>
</dbReference>
<evidence type="ECO:0000256" key="2">
    <source>
        <dbReference type="SAM" id="SignalP"/>
    </source>
</evidence>
<feature type="compositionally biased region" description="Basic and acidic residues" evidence="1">
    <location>
        <begin position="520"/>
        <end position="539"/>
    </location>
</feature>
<evidence type="ECO:0008006" key="5">
    <source>
        <dbReference type="Google" id="ProtNLM"/>
    </source>
</evidence>
<gene>
    <name evidence="3" type="ORF">LAWI1_G008760</name>
</gene>
<keyword evidence="2" id="KW-0732">Signal</keyword>
<dbReference type="AlphaFoldDB" id="A0A559MDH1"/>
<accession>A0A559MDH1</accession>
<dbReference type="GO" id="GO:0005975">
    <property type="term" value="P:carbohydrate metabolic process"/>
    <property type="evidence" value="ECO:0007669"/>
    <property type="project" value="InterPro"/>
</dbReference>
<evidence type="ECO:0000313" key="4">
    <source>
        <dbReference type="Proteomes" id="UP000315522"/>
    </source>
</evidence>
<feature type="region of interest" description="Disordered" evidence="1">
    <location>
        <begin position="507"/>
        <end position="541"/>
    </location>
</feature>
<dbReference type="InterPro" id="IPR008928">
    <property type="entry name" value="6-hairpin_glycosidase_sf"/>
</dbReference>
<comment type="caution">
    <text evidence="3">The sequence shown here is derived from an EMBL/GenBank/DDBJ whole genome shotgun (WGS) entry which is preliminary data.</text>
</comment>
<proteinExistence type="predicted"/>
<organism evidence="3 4">
    <name type="scientific">Lachnellula willkommii</name>
    <dbReference type="NCBI Taxonomy" id="215461"/>
    <lineage>
        <taxon>Eukaryota</taxon>
        <taxon>Fungi</taxon>
        <taxon>Dikarya</taxon>
        <taxon>Ascomycota</taxon>
        <taxon>Pezizomycotina</taxon>
        <taxon>Leotiomycetes</taxon>
        <taxon>Helotiales</taxon>
        <taxon>Lachnaceae</taxon>
        <taxon>Lachnellula</taxon>
    </lineage>
</organism>
<feature type="chain" id="PRO_5021761191" description="Mannan endo-1,6-alpha-mannosidase" evidence="2">
    <location>
        <begin position="23"/>
        <end position="562"/>
    </location>
</feature>
<dbReference type="Pfam" id="PF03663">
    <property type="entry name" value="Glyco_hydro_76"/>
    <property type="match status" value="1"/>
</dbReference>
<sequence length="562" mass="63047">MRTDTLFHLPFLLLCTLQPAIAVPEQHVLQVADPLPLKHSQKPLPDERDDLSGTRDTLPAFLDALDVLQAEYFQDWQGFWPDGIDWTSAVIGTYVSASLNTLSTSFSSLSSSPKFNENLINRYFSQLVAYYFGQDAFALRQEAYDDILWVVLGWLETIKFINKHSEMHYTNGYWYGRQWIPAFAHRARVFWDLASQGWNTSLCGGGMIWSPWLVPYKNAITNELFISASISMYLYFPGDDNPSPFMSYQSLSDNKATADWPGTPKDPKYLAAAIEAYKWLNTSNMTDSSGLYVDGYHISGWARNNSNNTRCDERNEMVYTYNQGVLLSGQRGLYESTGAKSYLQDGHALTQSTIAATGWDLQSQAPHLNNSLGKWNGLGRAGIMEDTCDASGTCSQDGQTFKGIFFQHLTLFCARLPDHLVLPDDQAAMQTGGALAEIKKWHDAQCATYGPWIQHNANAALTTRNREGKFGMWWGEKEHAPGDDDIEVGLPAGAVDYRNLDMPEPWKKNTGVKTHKHEHRGGNDVDIKGDRNDRNRGRTVETQGGGVAVLRALWEIVDSRHA</sequence>
<evidence type="ECO:0000256" key="1">
    <source>
        <dbReference type="SAM" id="MobiDB-lite"/>
    </source>
</evidence>
<dbReference type="SUPFAM" id="SSF48208">
    <property type="entry name" value="Six-hairpin glycosidases"/>
    <property type="match status" value="1"/>
</dbReference>
<dbReference type="Gene3D" id="1.50.10.20">
    <property type="match status" value="1"/>
</dbReference>
<reference evidence="3 4" key="1">
    <citation type="submission" date="2018-05" db="EMBL/GenBank/DDBJ databases">
        <title>Genome sequencing and assembly of the regulated plant pathogen Lachnellula willkommii and related sister species for the development of diagnostic species identification markers.</title>
        <authorList>
            <person name="Giroux E."/>
            <person name="Bilodeau G."/>
        </authorList>
    </citation>
    <scope>NUCLEOTIDE SEQUENCE [LARGE SCALE GENOMIC DNA]</scope>
    <source>
        <strain evidence="3 4">CBS 172.35</strain>
    </source>
</reference>
<dbReference type="EMBL" id="QGML01000681">
    <property type="protein sequence ID" value="TVY90991.1"/>
    <property type="molecule type" value="Genomic_DNA"/>
</dbReference>
<dbReference type="InterPro" id="IPR053169">
    <property type="entry name" value="MUG_Protein"/>
</dbReference>
<evidence type="ECO:0000313" key="3">
    <source>
        <dbReference type="EMBL" id="TVY90991.1"/>
    </source>
</evidence>
<dbReference type="PANTHER" id="PTHR47791:SF2">
    <property type="entry name" value="ENDO MANNANASE, GH76 FAMILY (EUROFUNG)"/>
    <property type="match status" value="1"/>
</dbReference>
<keyword evidence="4" id="KW-1185">Reference proteome</keyword>
<dbReference type="InterPro" id="IPR005198">
    <property type="entry name" value="Glyco_hydro_76"/>
</dbReference>
<feature type="signal peptide" evidence="2">
    <location>
        <begin position="1"/>
        <end position="22"/>
    </location>
</feature>
<dbReference type="PANTHER" id="PTHR47791">
    <property type="entry name" value="MEIOTICALLY UP-REGULATED GENE 191 PROTEIN"/>
    <property type="match status" value="1"/>
</dbReference>